<evidence type="ECO:0000256" key="3">
    <source>
        <dbReference type="ARBA" id="ARBA00023274"/>
    </source>
</evidence>
<name>A0A0V1E9E7_TRIPS</name>
<comment type="caution">
    <text evidence="5">The sequence shown here is derived from an EMBL/GenBank/DDBJ whole genome shotgun (WGS) entry which is preliminary data.</text>
</comment>
<dbReference type="InterPro" id="IPR036920">
    <property type="entry name" value="Ribosomal_uL16_sf"/>
</dbReference>
<feature type="non-terminal residue" evidence="5">
    <location>
        <position position="1"/>
    </location>
</feature>
<evidence type="ECO:0000256" key="1">
    <source>
        <dbReference type="ARBA" id="ARBA00008931"/>
    </source>
</evidence>
<dbReference type="PANTHER" id="PTHR12220">
    <property type="entry name" value="50S/60S RIBOSOMAL PROTEIN L16"/>
    <property type="match status" value="1"/>
</dbReference>
<gene>
    <name evidence="5" type="primary">Mrpl16</name>
    <name evidence="5" type="ORF">T4A_6635</name>
</gene>
<dbReference type="PANTHER" id="PTHR12220:SF13">
    <property type="entry name" value="LARGE RIBOSOMAL SUBUNIT PROTEIN UL16M"/>
    <property type="match status" value="1"/>
</dbReference>
<dbReference type="InterPro" id="IPR000114">
    <property type="entry name" value="Ribosomal_uL16_bact-type"/>
</dbReference>
<dbReference type="SUPFAM" id="SSF54686">
    <property type="entry name" value="Ribosomal protein L16p/L10e"/>
    <property type="match status" value="1"/>
</dbReference>
<dbReference type="GO" id="GO:0019843">
    <property type="term" value="F:rRNA binding"/>
    <property type="evidence" value="ECO:0007669"/>
    <property type="project" value="InterPro"/>
</dbReference>
<proteinExistence type="inferred from homology"/>
<keyword evidence="2 5" id="KW-0689">Ribosomal protein</keyword>
<evidence type="ECO:0000313" key="5">
    <source>
        <dbReference type="EMBL" id="KRY70278.1"/>
    </source>
</evidence>
<dbReference type="InterPro" id="IPR047873">
    <property type="entry name" value="Ribosomal_uL16"/>
</dbReference>
<dbReference type="GO" id="GO:0032543">
    <property type="term" value="P:mitochondrial translation"/>
    <property type="evidence" value="ECO:0007669"/>
    <property type="project" value="TreeGrafter"/>
</dbReference>
<evidence type="ECO:0000256" key="4">
    <source>
        <dbReference type="ARBA" id="ARBA00035302"/>
    </source>
</evidence>
<dbReference type="Pfam" id="PF00252">
    <property type="entry name" value="Ribosomal_L16"/>
    <property type="match status" value="1"/>
</dbReference>
<keyword evidence="3" id="KW-0687">Ribonucleoprotein</keyword>
<comment type="similarity">
    <text evidence="1">Belongs to the universal ribosomal protein uL16 family.</text>
</comment>
<reference evidence="5 6" key="1">
    <citation type="submission" date="2015-01" db="EMBL/GenBank/DDBJ databases">
        <title>Evolution of Trichinella species and genotypes.</title>
        <authorList>
            <person name="Korhonen P.K."/>
            <person name="Edoardo P."/>
            <person name="Giuseppe L.R."/>
            <person name="Gasser R.B."/>
        </authorList>
    </citation>
    <scope>NUCLEOTIDE SEQUENCE [LARGE SCALE GENOMIC DNA]</scope>
    <source>
        <strain evidence="5">ISS13</strain>
    </source>
</reference>
<dbReference type="GO" id="GO:0003735">
    <property type="term" value="F:structural constituent of ribosome"/>
    <property type="evidence" value="ECO:0007669"/>
    <property type="project" value="InterPro"/>
</dbReference>
<protein>
    <recommendedName>
        <fullName evidence="4">Large ribosomal subunit protein uL16m</fullName>
    </recommendedName>
</protein>
<evidence type="ECO:0000256" key="2">
    <source>
        <dbReference type="ARBA" id="ARBA00022980"/>
    </source>
</evidence>
<dbReference type="Gene3D" id="3.90.1170.10">
    <property type="entry name" value="Ribosomal protein L10e/L16"/>
    <property type="match status" value="1"/>
</dbReference>
<dbReference type="AlphaFoldDB" id="A0A0V1E9E7"/>
<organism evidence="5 6">
    <name type="scientific">Trichinella pseudospiralis</name>
    <name type="common">Parasitic roundworm</name>
    <dbReference type="NCBI Taxonomy" id="6337"/>
    <lineage>
        <taxon>Eukaryota</taxon>
        <taxon>Metazoa</taxon>
        <taxon>Ecdysozoa</taxon>
        <taxon>Nematoda</taxon>
        <taxon>Enoplea</taxon>
        <taxon>Dorylaimia</taxon>
        <taxon>Trichinellida</taxon>
        <taxon>Trichinellidae</taxon>
        <taxon>Trichinella</taxon>
    </lineage>
</organism>
<evidence type="ECO:0000313" key="6">
    <source>
        <dbReference type="Proteomes" id="UP000054632"/>
    </source>
</evidence>
<accession>A0A0V1E9E7</accession>
<dbReference type="GO" id="GO:0005762">
    <property type="term" value="C:mitochondrial large ribosomal subunit"/>
    <property type="evidence" value="ECO:0007669"/>
    <property type="project" value="TreeGrafter"/>
</dbReference>
<sequence>LFKTCHLTRLYCSKRKKKIFLFTMNSTASDQFSASILSNSEQMENKQSELFDKLRRNVEFGRGKLTLLNVAENDASLSSAAKLEELRDSMIALMDTDATLLKQMEALREAIENLKTVSMVTAFSLSGGSSLEDLDECNCDITNLNCESQAELQQEFPGKRYFSRQNSVLRIPIPPTRLRGKRFSPGELGVAAKMSQRPLSDASFTASSKRQQDAHEKAIACNENPVKITTYAESLTVNHDCQSSFDSDVKQCLVLTSSGIKMVETPVEFGPVIFPPNDQRTLPIVQKAPIFNPSIGEHPKYATRRLIEIRGPELVNNKLIHQQYGVRAVRGGFLHHNHFETIRKKVNPWITKSSFAIWRVDPPWLPRTKVPQGMKLGGGKRSIHHYVSPVRAGRIIIEYGGYVTIDEALRILKNVAISLPFPAEMVTQEDLVEEEKTKKFIEENNRNIYTWEFMMKWNMQNCSRWLSQYDYIWGGKYR</sequence>
<dbReference type="EMBL" id="JYDR01000076">
    <property type="protein sequence ID" value="KRY70278.1"/>
    <property type="molecule type" value="Genomic_DNA"/>
</dbReference>
<dbReference type="Proteomes" id="UP000054632">
    <property type="component" value="Unassembled WGS sequence"/>
</dbReference>